<dbReference type="Proteomes" id="UP001177003">
    <property type="component" value="Chromosome 0"/>
</dbReference>
<organism evidence="3 4">
    <name type="scientific">Lactuca saligna</name>
    <name type="common">Willowleaf lettuce</name>
    <dbReference type="NCBI Taxonomy" id="75948"/>
    <lineage>
        <taxon>Eukaryota</taxon>
        <taxon>Viridiplantae</taxon>
        <taxon>Streptophyta</taxon>
        <taxon>Embryophyta</taxon>
        <taxon>Tracheophyta</taxon>
        <taxon>Spermatophyta</taxon>
        <taxon>Magnoliopsida</taxon>
        <taxon>eudicotyledons</taxon>
        <taxon>Gunneridae</taxon>
        <taxon>Pentapetalae</taxon>
        <taxon>asterids</taxon>
        <taxon>campanulids</taxon>
        <taxon>Asterales</taxon>
        <taxon>Asteraceae</taxon>
        <taxon>Cichorioideae</taxon>
        <taxon>Cichorieae</taxon>
        <taxon>Lactucinae</taxon>
        <taxon>Lactuca</taxon>
    </lineage>
</organism>
<feature type="compositionally biased region" description="Polar residues" evidence="1">
    <location>
        <begin position="262"/>
        <end position="290"/>
    </location>
</feature>
<accession>A0AA35V875</accession>
<dbReference type="InterPro" id="IPR000477">
    <property type="entry name" value="RT_dom"/>
</dbReference>
<evidence type="ECO:0000313" key="4">
    <source>
        <dbReference type="Proteomes" id="UP001177003"/>
    </source>
</evidence>
<feature type="region of interest" description="Disordered" evidence="1">
    <location>
        <begin position="146"/>
        <end position="172"/>
    </location>
</feature>
<dbReference type="SUPFAM" id="SSF56219">
    <property type="entry name" value="DNase I-like"/>
    <property type="match status" value="1"/>
</dbReference>
<protein>
    <recommendedName>
        <fullName evidence="2">Reverse transcriptase domain-containing protein</fullName>
    </recommendedName>
</protein>
<dbReference type="InterPro" id="IPR036691">
    <property type="entry name" value="Endo/exonu/phosph_ase_sf"/>
</dbReference>
<sequence>MLLEFENTMEKDEFLNNGKEIWQPWFKEVTTWDVEGNFNERIASIIIQGVPQHAWCEEASSIISRSWGTVVIPEECNTDSPNLAFGRVGILTSHPRIISSSIKILVDGKSYQINVMEDIFESLKLSLVLTTNDFYQRMSWWDEDSTGENGSLNSEVPVHSKASLQSPEISPAKSRQAWKWDGEVEKPHPFISSSEAKEAPRLSKPLEYSKEVVSPLHPDPFPPWAIIEDEPSLHLPPSLIHLQPRYAPSPIWMPSPPHPSDDSQNLQGDLSRSQHLSQPAVSQTQPVESNATSMEVAKTIDVGESVGFQCEVIDPVGLSGGIASFWDPSLFQVSESIKGEGFLAIKDSESCWFVFGDFNVVRLPEERLGSVFCQSSAYYFNEFIHSLGLLEIKMGGHRFTYMNSSGDKHSKLDRFLVSLNSIESWPNLNVTAMPRVDSDHCAIILSASQFDFGPSPFRFYNSWLKDPEFMGILRSSWSISNSSRHQLYLSPLSLVASKLRNLKEHIKSWRKEVIGKARRVMDELTTKINDIDLLAEKGLLKIHETAPYAIEFLEEPFSLEEIKSAIWACGSDRAPGPDGFSFSFLKKHWEVQDPITINDFRPISLIGCLYKTISKVLAERLKKVVHFVVNTTQTTFFKNRNILDGPLILNEVISWLKKNKKKAFTFKVDFEKAFDSLSWEFLDSTMQQMEFGAKWRAWIRGCLASARVSVIINRSATKEFGMECGVRQGVHYPRFCSSSHLKDFMLH</sequence>
<dbReference type="InterPro" id="IPR052343">
    <property type="entry name" value="Retrotransposon-Effector_Assoc"/>
</dbReference>
<dbReference type="PANTHER" id="PTHR46890:SF50">
    <property type="entry name" value="RNA-DIRECTED DNA POLYMERASE, EUKARYOTA, REVERSE TRANSCRIPTASE ZINC-BINDING DOMAIN PROTEIN-RELATED"/>
    <property type="match status" value="1"/>
</dbReference>
<feature type="region of interest" description="Disordered" evidence="1">
    <location>
        <begin position="250"/>
        <end position="290"/>
    </location>
</feature>
<evidence type="ECO:0000313" key="3">
    <source>
        <dbReference type="EMBL" id="CAI9263963.1"/>
    </source>
</evidence>
<dbReference type="Gene3D" id="3.60.10.10">
    <property type="entry name" value="Endonuclease/exonuclease/phosphatase"/>
    <property type="match status" value="1"/>
</dbReference>
<keyword evidence="4" id="KW-1185">Reference proteome</keyword>
<name>A0AA35V875_LACSI</name>
<reference evidence="3" key="1">
    <citation type="submission" date="2023-04" db="EMBL/GenBank/DDBJ databases">
        <authorList>
            <person name="Vijverberg K."/>
            <person name="Xiong W."/>
            <person name="Schranz E."/>
        </authorList>
    </citation>
    <scope>NUCLEOTIDE SEQUENCE</scope>
</reference>
<gene>
    <name evidence="3" type="ORF">LSALG_LOCUS4633</name>
</gene>
<dbReference type="AlphaFoldDB" id="A0AA35V875"/>
<evidence type="ECO:0000256" key="1">
    <source>
        <dbReference type="SAM" id="MobiDB-lite"/>
    </source>
</evidence>
<dbReference type="EMBL" id="OX465086">
    <property type="protein sequence ID" value="CAI9263963.1"/>
    <property type="molecule type" value="Genomic_DNA"/>
</dbReference>
<dbReference type="Pfam" id="PF00078">
    <property type="entry name" value="RVT_1"/>
    <property type="match status" value="1"/>
</dbReference>
<feature type="domain" description="Reverse transcriptase" evidence="2">
    <location>
        <begin position="597"/>
        <end position="731"/>
    </location>
</feature>
<dbReference type="PANTHER" id="PTHR46890">
    <property type="entry name" value="NON-LTR RETROLELEMENT REVERSE TRANSCRIPTASE-LIKE PROTEIN-RELATED"/>
    <property type="match status" value="1"/>
</dbReference>
<proteinExistence type="predicted"/>
<evidence type="ECO:0000259" key="2">
    <source>
        <dbReference type="Pfam" id="PF00078"/>
    </source>
</evidence>